<dbReference type="PANTHER" id="PTHR36115:SF10">
    <property type="entry name" value="RDD DOMAIN-CONTAINING PROTEIN"/>
    <property type="match status" value="1"/>
</dbReference>
<gene>
    <name evidence="8" type="ORF">BTO08_00475</name>
</gene>
<evidence type="ECO:0000313" key="8">
    <source>
        <dbReference type="EMBL" id="PQJ66009.1"/>
    </source>
</evidence>
<evidence type="ECO:0000259" key="7">
    <source>
        <dbReference type="Pfam" id="PF06271"/>
    </source>
</evidence>
<dbReference type="RefSeq" id="WP_105059468.1">
    <property type="nucleotide sequence ID" value="NZ_MSCJ01000001.1"/>
</dbReference>
<feature type="domain" description="RDD" evidence="7">
    <location>
        <begin position="15"/>
        <end position="149"/>
    </location>
</feature>
<evidence type="ECO:0000256" key="4">
    <source>
        <dbReference type="ARBA" id="ARBA00022989"/>
    </source>
</evidence>
<accession>A0A2S7VV68</accession>
<feature type="transmembrane region" description="Helical" evidence="6">
    <location>
        <begin position="76"/>
        <end position="94"/>
    </location>
</feature>
<dbReference type="EMBL" id="MSCJ01000001">
    <property type="protein sequence ID" value="PQJ66009.1"/>
    <property type="molecule type" value="Genomic_DNA"/>
</dbReference>
<name>A0A2S7VV68_PHOAN</name>
<evidence type="ECO:0000256" key="3">
    <source>
        <dbReference type="ARBA" id="ARBA00022692"/>
    </source>
</evidence>
<proteinExistence type="predicted"/>
<dbReference type="Pfam" id="PF06271">
    <property type="entry name" value="RDD"/>
    <property type="match status" value="1"/>
</dbReference>
<dbReference type="Proteomes" id="UP000238730">
    <property type="component" value="Unassembled WGS sequence"/>
</dbReference>
<dbReference type="InterPro" id="IPR010432">
    <property type="entry name" value="RDD"/>
</dbReference>
<feature type="transmembrane region" description="Helical" evidence="6">
    <location>
        <begin position="29"/>
        <end position="56"/>
    </location>
</feature>
<comment type="caution">
    <text evidence="8">The sequence shown here is derived from an EMBL/GenBank/DDBJ whole genome shotgun (WGS) entry which is preliminary data.</text>
</comment>
<keyword evidence="4 6" id="KW-1133">Transmembrane helix</keyword>
<keyword evidence="2" id="KW-1003">Cell membrane</keyword>
<dbReference type="AlphaFoldDB" id="A0A2S7VV68"/>
<reference evidence="8 9" key="1">
    <citation type="submission" date="2016-12" db="EMBL/GenBank/DDBJ databases">
        <title>Diversity of luminous bacteria.</title>
        <authorList>
            <person name="Yoshizawa S."/>
            <person name="Kogure K."/>
        </authorList>
    </citation>
    <scope>NUCLEOTIDE SEQUENCE [LARGE SCALE GENOMIC DNA]</scope>
    <source>
        <strain evidence="8 9">LC1-200</strain>
    </source>
</reference>
<evidence type="ECO:0000256" key="1">
    <source>
        <dbReference type="ARBA" id="ARBA00004651"/>
    </source>
</evidence>
<comment type="subcellular location">
    <subcellularLocation>
        <location evidence="1">Cell membrane</location>
        <topology evidence="1">Multi-pass membrane protein</topology>
    </subcellularLocation>
</comment>
<dbReference type="InterPro" id="IPR051791">
    <property type="entry name" value="Pra-immunoreactive"/>
</dbReference>
<dbReference type="OrthoDB" id="9793824at2"/>
<evidence type="ECO:0000256" key="5">
    <source>
        <dbReference type="ARBA" id="ARBA00023136"/>
    </source>
</evidence>
<dbReference type="PANTHER" id="PTHR36115">
    <property type="entry name" value="PROLINE-RICH ANTIGEN HOMOLOG-RELATED"/>
    <property type="match status" value="1"/>
</dbReference>
<evidence type="ECO:0000313" key="9">
    <source>
        <dbReference type="Proteomes" id="UP000238730"/>
    </source>
</evidence>
<protein>
    <recommendedName>
        <fullName evidence="7">RDD domain-containing protein</fullName>
    </recommendedName>
</protein>
<keyword evidence="3 6" id="KW-0812">Transmembrane</keyword>
<sequence>MSKSAKIKNVTSPQYPTLFRRLAAWFYDALIVAAILMLAGGIAMAGIAILLHFNILDLANYEDVSAYLTHHPQANLLYSSYLGAVIIGFYTYFWTHGGQTLGMRAWKLKIQNKDGRPINITQALIRAATAALGLGNLLAYNTKRRSLQDVMAECEMIVTKDIH</sequence>
<evidence type="ECO:0000256" key="2">
    <source>
        <dbReference type="ARBA" id="ARBA00022475"/>
    </source>
</evidence>
<evidence type="ECO:0000256" key="6">
    <source>
        <dbReference type="SAM" id="Phobius"/>
    </source>
</evidence>
<keyword evidence="5 6" id="KW-0472">Membrane</keyword>
<organism evidence="8 9">
    <name type="scientific">Photobacterium angustum</name>
    <dbReference type="NCBI Taxonomy" id="661"/>
    <lineage>
        <taxon>Bacteria</taxon>
        <taxon>Pseudomonadati</taxon>
        <taxon>Pseudomonadota</taxon>
        <taxon>Gammaproteobacteria</taxon>
        <taxon>Vibrionales</taxon>
        <taxon>Vibrionaceae</taxon>
        <taxon>Photobacterium</taxon>
    </lineage>
</organism>
<dbReference type="GO" id="GO:0005886">
    <property type="term" value="C:plasma membrane"/>
    <property type="evidence" value="ECO:0007669"/>
    <property type="project" value="UniProtKB-SubCell"/>
</dbReference>